<dbReference type="Proteomes" id="UP000233551">
    <property type="component" value="Unassembled WGS sequence"/>
</dbReference>
<name>A0A2I0IJN6_PUNGR</name>
<dbReference type="EMBL" id="PGOL01002963">
    <property type="protein sequence ID" value="PKI43900.1"/>
    <property type="molecule type" value="Genomic_DNA"/>
</dbReference>
<proteinExistence type="predicted"/>
<evidence type="ECO:0000256" key="1">
    <source>
        <dbReference type="SAM" id="MobiDB-lite"/>
    </source>
</evidence>
<gene>
    <name evidence="2" type="ORF">CRG98_035734</name>
</gene>
<evidence type="ECO:0000313" key="2">
    <source>
        <dbReference type="EMBL" id="PKI43900.1"/>
    </source>
</evidence>
<organism evidence="2 3">
    <name type="scientific">Punica granatum</name>
    <name type="common">Pomegranate</name>
    <dbReference type="NCBI Taxonomy" id="22663"/>
    <lineage>
        <taxon>Eukaryota</taxon>
        <taxon>Viridiplantae</taxon>
        <taxon>Streptophyta</taxon>
        <taxon>Embryophyta</taxon>
        <taxon>Tracheophyta</taxon>
        <taxon>Spermatophyta</taxon>
        <taxon>Magnoliopsida</taxon>
        <taxon>eudicotyledons</taxon>
        <taxon>Gunneridae</taxon>
        <taxon>Pentapetalae</taxon>
        <taxon>rosids</taxon>
        <taxon>malvids</taxon>
        <taxon>Myrtales</taxon>
        <taxon>Lythraceae</taxon>
        <taxon>Punica</taxon>
    </lineage>
</organism>
<comment type="caution">
    <text evidence="2">The sequence shown here is derived from an EMBL/GenBank/DDBJ whole genome shotgun (WGS) entry which is preliminary data.</text>
</comment>
<feature type="region of interest" description="Disordered" evidence="1">
    <location>
        <begin position="33"/>
        <end position="52"/>
    </location>
</feature>
<dbReference type="AlphaFoldDB" id="A0A2I0IJN6"/>
<evidence type="ECO:0000313" key="3">
    <source>
        <dbReference type="Proteomes" id="UP000233551"/>
    </source>
</evidence>
<protein>
    <submittedName>
        <fullName evidence="2">Uncharacterized protein</fullName>
    </submittedName>
</protein>
<reference evidence="2 3" key="1">
    <citation type="submission" date="2017-11" db="EMBL/GenBank/DDBJ databases">
        <title>De-novo sequencing of pomegranate (Punica granatum L.) genome.</title>
        <authorList>
            <person name="Akparov Z."/>
            <person name="Amiraslanov A."/>
            <person name="Hajiyeva S."/>
            <person name="Abbasov M."/>
            <person name="Kaur K."/>
            <person name="Hamwieh A."/>
            <person name="Solovyev V."/>
            <person name="Salamov A."/>
            <person name="Braich B."/>
            <person name="Kosarev P."/>
            <person name="Mahmoud A."/>
            <person name="Hajiyev E."/>
            <person name="Babayeva S."/>
            <person name="Izzatullayeva V."/>
            <person name="Mammadov A."/>
            <person name="Mammadov A."/>
            <person name="Sharifova S."/>
            <person name="Ojaghi J."/>
            <person name="Eynullazada K."/>
            <person name="Bayramov B."/>
            <person name="Abdulazimova A."/>
            <person name="Shahmuradov I."/>
        </authorList>
    </citation>
    <scope>NUCLEOTIDE SEQUENCE [LARGE SCALE GENOMIC DNA]</scope>
    <source>
        <strain evidence="3">cv. AG2017</strain>
        <tissue evidence="2">Leaf</tissue>
    </source>
</reference>
<keyword evidence="3" id="KW-1185">Reference proteome</keyword>
<sequence>MGLGPLIGGPNLKSTGISNLRSRSIRRLKLPMDDLDPTSMRSPIHSSHRCNGAGGVRLPTHYAIDVEEATDLHGRSYMSAAVGPHDDV</sequence>
<accession>A0A2I0IJN6</accession>